<dbReference type="InterPro" id="IPR043990">
    <property type="entry name" value="AC_1"/>
</dbReference>
<dbReference type="InterPro" id="IPR005546">
    <property type="entry name" value="Autotransporte_beta"/>
</dbReference>
<dbReference type="InterPro" id="IPR036709">
    <property type="entry name" value="Autotransporte_beta_dom_sf"/>
</dbReference>
<comment type="caution">
    <text evidence="2">The sequence shown here is derived from an EMBL/GenBank/DDBJ whole genome shotgun (WGS) entry which is preliminary data.</text>
</comment>
<dbReference type="NCBIfam" id="TIGR01414">
    <property type="entry name" value="autotrans_barl"/>
    <property type="match status" value="1"/>
</dbReference>
<evidence type="ECO:0000259" key="1">
    <source>
        <dbReference type="PROSITE" id="PS51208"/>
    </source>
</evidence>
<evidence type="ECO:0000313" key="3">
    <source>
        <dbReference type="Proteomes" id="UP000475079"/>
    </source>
</evidence>
<dbReference type="AlphaFoldDB" id="A0A6L5E246"/>
<sequence>MQSDKVVISLDAGKTLTAAQNGIQAQGNPLALDEIEVSTSGNIYTGKVTDNDAADPLAPITGPSGGIIFDKTNIRDTQHAGIYLAGASGGLLAIGSVLQQSGSQIVNNSASKDTAAIYSQALESRITSSGVIRSQVGDAIRIESTPPEYTWSSGGYIIVDPQGVFDVHLKADSVVEGGSEGAGIKTTGGTQSTVQIDQGATLGALSDVAIDVAGFDGFYLRDPAMPNLPLDSTHYSGAETRIINAGAMTGVVRLSSGRDTVINDATGVWNVRQWFDSDRDGIRDTVAPVATSDFGGGTTELVNRGVISLTARPDGTANHALFDNLATFRNQGSLQLTNNVAGDRFTLNGDYVGDGGVIALDTVLGDDNSLTDQLIINGSTSGQSVLSINNLGGTGAQTREGIKVIEVNGDSSGVFTQSGRIVGGAYEYYLHKNSLSVQDGDWYLRSELPSVTPDPQDPEPVQRPEIGSYMVNHMAANTLFQTRLHDRLGEAQYTDALTGEQTTSLWLRQVGGHNRSQDSSGQFKNQGNRYVAQIGGDIAQWSSDQRDRWHLGIMAGYARQSNNTESRYSHYQSKGSVKGYSAGLYGTWYANDEKKTGSYVDSWALYNWFDNEVKGDQLASEKYKSRGITASVEAGYTFELGSRETDAVGYYIQPKAQLIWMGVRSSDHTERQSSGGSRVSFEGDGNLQSRLGVRAYLQGHSTVDKGKNREFQPFIEANWIHNTRDFGASINGQGNEIAGTRNIGEAKIGVEGQLSRQLDMWGNVTQQIGNSGYSDTQAMIGIKYRF</sequence>
<name>A0A6L5E246_9ENTR</name>
<dbReference type="EMBL" id="WHIY01000001">
    <property type="protein sequence ID" value="MPQ49484.1"/>
    <property type="molecule type" value="Genomic_DNA"/>
</dbReference>
<feature type="domain" description="Autotransporter" evidence="1">
    <location>
        <begin position="498"/>
        <end position="786"/>
    </location>
</feature>
<accession>A0A6L5E246</accession>
<organism evidence="2 3">
    <name type="scientific">Citrobacter telavivensis</name>
    <dbReference type="NCBI Taxonomy" id="2653932"/>
    <lineage>
        <taxon>Bacteria</taxon>
        <taxon>Pseudomonadati</taxon>
        <taxon>Pseudomonadota</taxon>
        <taxon>Gammaproteobacteria</taxon>
        <taxon>Enterobacterales</taxon>
        <taxon>Enterobacteriaceae</taxon>
        <taxon>Citrobacter</taxon>
    </lineage>
</organism>
<dbReference type="Pfam" id="PF18883">
    <property type="entry name" value="AC_1"/>
    <property type="match status" value="1"/>
</dbReference>
<dbReference type="GO" id="GO:0019867">
    <property type="term" value="C:outer membrane"/>
    <property type="evidence" value="ECO:0007669"/>
    <property type="project" value="InterPro"/>
</dbReference>
<dbReference type="CDD" id="cd01344">
    <property type="entry name" value="PL2_Passenger_AT"/>
    <property type="match status" value="1"/>
</dbReference>
<dbReference type="PROSITE" id="PS51208">
    <property type="entry name" value="AUTOTRANSPORTER"/>
    <property type="match status" value="1"/>
</dbReference>
<dbReference type="Proteomes" id="UP000475079">
    <property type="component" value="Unassembled WGS sequence"/>
</dbReference>
<keyword evidence="3" id="KW-1185">Reference proteome</keyword>
<proteinExistence type="predicted"/>
<dbReference type="PANTHER" id="PTHR12338:SF5">
    <property type="entry name" value="ANTIGEN 43-RELATED"/>
    <property type="match status" value="1"/>
</dbReference>
<gene>
    <name evidence="2" type="ORF">GBB84_00850</name>
</gene>
<protein>
    <submittedName>
        <fullName evidence="2">Autotransporter outer membrane beta-barrel domain-containing protein</fullName>
    </submittedName>
</protein>
<dbReference type="InterPro" id="IPR006315">
    <property type="entry name" value="OM_autotransptr_brl_dom"/>
</dbReference>
<dbReference type="PANTHER" id="PTHR12338">
    <property type="entry name" value="AUTOTRANSPORTER"/>
    <property type="match status" value="1"/>
</dbReference>
<dbReference type="InterPro" id="IPR050909">
    <property type="entry name" value="Bact_Autotransporter_VF"/>
</dbReference>
<dbReference type="InterPro" id="IPR012332">
    <property type="entry name" value="Autotransporter_pectin_lyase_C"/>
</dbReference>
<reference evidence="2 3" key="1">
    <citation type="submission" date="2019-10" db="EMBL/GenBank/DDBJ databases">
        <title>Characterization of a new Citrobacter species.</title>
        <authorList>
            <person name="Goncalves Ribeiro T."/>
            <person name="Izdebski R."/>
            <person name="Urbanowicz P."/>
            <person name="Carmeli Y."/>
            <person name="Gniadkowski M."/>
            <person name="Peixe L."/>
        </authorList>
    </citation>
    <scope>NUCLEOTIDE SEQUENCE [LARGE SCALE GENOMIC DNA]</scope>
    <source>
        <strain evidence="2 3">NMI7905_11</strain>
    </source>
</reference>
<dbReference type="Gene3D" id="2.160.20.20">
    <property type="match status" value="1"/>
</dbReference>
<dbReference type="SUPFAM" id="SSF103515">
    <property type="entry name" value="Autotransporter"/>
    <property type="match status" value="1"/>
</dbReference>
<dbReference type="Pfam" id="PF03797">
    <property type="entry name" value="Autotransporter"/>
    <property type="match status" value="1"/>
</dbReference>
<dbReference type="SUPFAM" id="SSF51126">
    <property type="entry name" value="Pectin lyase-like"/>
    <property type="match status" value="1"/>
</dbReference>
<dbReference type="InterPro" id="IPR011050">
    <property type="entry name" value="Pectin_lyase_fold/virulence"/>
</dbReference>
<dbReference type="Gene3D" id="2.40.128.130">
    <property type="entry name" value="Autotransporter beta-domain"/>
    <property type="match status" value="1"/>
</dbReference>
<evidence type="ECO:0000313" key="2">
    <source>
        <dbReference type="EMBL" id="MPQ49484.1"/>
    </source>
</evidence>
<dbReference type="SMART" id="SM00869">
    <property type="entry name" value="Autotransporter"/>
    <property type="match status" value="1"/>
</dbReference>